<dbReference type="PANTHER" id="PTHR33910">
    <property type="entry name" value="PROTEIN TRANSLOCASE SUBUNIT SECE"/>
    <property type="match status" value="1"/>
</dbReference>
<dbReference type="GO" id="GO:0065002">
    <property type="term" value="P:intracellular protein transmembrane transport"/>
    <property type="evidence" value="ECO:0007669"/>
    <property type="project" value="UniProtKB-UniRule"/>
</dbReference>
<evidence type="ECO:0000313" key="10">
    <source>
        <dbReference type="EMBL" id="QLY79554.1"/>
    </source>
</evidence>
<evidence type="ECO:0000256" key="3">
    <source>
        <dbReference type="ARBA" id="ARBA00022475"/>
    </source>
</evidence>
<name>A0A7D6ZX25_9CLOT</name>
<dbReference type="GO" id="GO:0008320">
    <property type="term" value="F:protein transmembrane transporter activity"/>
    <property type="evidence" value="ECO:0007669"/>
    <property type="project" value="UniProtKB-UniRule"/>
</dbReference>
<evidence type="ECO:0000256" key="5">
    <source>
        <dbReference type="ARBA" id="ARBA00022927"/>
    </source>
</evidence>
<evidence type="ECO:0000313" key="11">
    <source>
        <dbReference type="Proteomes" id="UP000512286"/>
    </source>
</evidence>
<comment type="function">
    <text evidence="9">Essential subunit of the Sec protein translocation channel SecYEG. Clamps together the 2 halves of SecY. May contact the channel plug during translocation.</text>
</comment>
<accession>A0A7D6ZX25</accession>
<keyword evidence="6 9" id="KW-1133">Transmembrane helix</keyword>
<dbReference type="AlphaFoldDB" id="A0A7D6ZX25"/>
<dbReference type="Gene3D" id="1.20.5.1030">
    <property type="entry name" value="Preprotein translocase secy subunit"/>
    <property type="match status" value="1"/>
</dbReference>
<keyword evidence="5 9" id="KW-0653">Protein transport</keyword>
<dbReference type="InterPro" id="IPR038379">
    <property type="entry name" value="SecE_sf"/>
</dbReference>
<dbReference type="NCBIfam" id="TIGR00964">
    <property type="entry name" value="secE_bact"/>
    <property type="match status" value="1"/>
</dbReference>
<dbReference type="Pfam" id="PF00584">
    <property type="entry name" value="SecE"/>
    <property type="match status" value="1"/>
</dbReference>
<evidence type="ECO:0000256" key="2">
    <source>
        <dbReference type="ARBA" id="ARBA00022448"/>
    </source>
</evidence>
<proteinExistence type="inferred from homology"/>
<dbReference type="KEGG" id="cint:HZF06_21365"/>
<dbReference type="InterPro" id="IPR001901">
    <property type="entry name" value="Translocase_SecE/Sec61-g"/>
</dbReference>
<keyword evidence="8 9" id="KW-0472">Membrane</keyword>
<keyword evidence="2 9" id="KW-0813">Transport</keyword>
<dbReference type="GO" id="GO:0043952">
    <property type="term" value="P:protein transport by the Sec complex"/>
    <property type="evidence" value="ECO:0007669"/>
    <property type="project" value="UniProtKB-UniRule"/>
</dbReference>
<dbReference type="GO" id="GO:0005886">
    <property type="term" value="C:plasma membrane"/>
    <property type="evidence" value="ECO:0007669"/>
    <property type="project" value="UniProtKB-SubCell"/>
</dbReference>
<reference evidence="10 11" key="1">
    <citation type="submission" date="2020-07" db="EMBL/GenBank/DDBJ databases">
        <title>Electron transfer.</title>
        <authorList>
            <person name="Huang L."/>
            <person name="Liu X."/>
            <person name="Zhou S."/>
        </authorList>
    </citation>
    <scope>NUCLEOTIDE SEQUENCE [LARGE SCALE GENOMIC DNA]</scope>
    <source>
        <strain evidence="10 11">Lx1</strain>
    </source>
</reference>
<evidence type="ECO:0000256" key="9">
    <source>
        <dbReference type="HAMAP-Rule" id="MF_00422"/>
    </source>
</evidence>
<evidence type="ECO:0000256" key="7">
    <source>
        <dbReference type="ARBA" id="ARBA00023010"/>
    </source>
</evidence>
<keyword evidence="4 9" id="KW-0812">Transmembrane</keyword>
<dbReference type="Proteomes" id="UP000512286">
    <property type="component" value="Chromosome"/>
</dbReference>
<feature type="transmembrane region" description="Helical" evidence="9">
    <location>
        <begin position="44"/>
        <end position="66"/>
    </location>
</feature>
<gene>
    <name evidence="9 10" type="primary">secE</name>
    <name evidence="10" type="ORF">HZF06_21365</name>
</gene>
<protein>
    <recommendedName>
        <fullName evidence="9">Protein translocase subunit SecE</fullName>
    </recommendedName>
</protein>
<evidence type="ECO:0000256" key="4">
    <source>
        <dbReference type="ARBA" id="ARBA00022692"/>
    </source>
</evidence>
<dbReference type="InterPro" id="IPR005807">
    <property type="entry name" value="SecE_bac"/>
</dbReference>
<dbReference type="GO" id="GO:0006605">
    <property type="term" value="P:protein targeting"/>
    <property type="evidence" value="ECO:0007669"/>
    <property type="project" value="UniProtKB-UniRule"/>
</dbReference>
<evidence type="ECO:0000256" key="8">
    <source>
        <dbReference type="ARBA" id="ARBA00023136"/>
    </source>
</evidence>
<comment type="subunit">
    <text evidence="9">Component of the Sec protein translocase complex. Heterotrimer consisting of SecY, SecE and SecG subunits. The heterotrimers can form oligomers, although 1 heterotrimer is thought to be able to translocate proteins. Interacts with the ribosome. Interacts with SecDF, and other proteins may be involved. Interacts with SecA.</text>
</comment>
<dbReference type="HAMAP" id="MF_00422">
    <property type="entry name" value="SecE"/>
    <property type="match status" value="1"/>
</dbReference>
<dbReference type="EMBL" id="CP059378">
    <property type="protein sequence ID" value="QLY79554.1"/>
    <property type="molecule type" value="Genomic_DNA"/>
</dbReference>
<dbReference type="PROSITE" id="PS01067">
    <property type="entry name" value="SECE_SEC61G"/>
    <property type="match status" value="1"/>
</dbReference>
<comment type="subcellular location">
    <subcellularLocation>
        <location evidence="9">Cell membrane</location>
        <topology evidence="9">Single-pass membrane protein</topology>
    </subcellularLocation>
    <subcellularLocation>
        <location evidence="1">Membrane</location>
    </subcellularLocation>
</comment>
<dbReference type="GO" id="GO:0009306">
    <property type="term" value="P:protein secretion"/>
    <property type="evidence" value="ECO:0007669"/>
    <property type="project" value="UniProtKB-UniRule"/>
</dbReference>
<keyword evidence="3 9" id="KW-1003">Cell membrane</keyword>
<evidence type="ECO:0000256" key="1">
    <source>
        <dbReference type="ARBA" id="ARBA00004370"/>
    </source>
</evidence>
<keyword evidence="7 9" id="KW-0811">Translocation</keyword>
<comment type="similarity">
    <text evidence="9">Belongs to the SecE/SEC61-gamma family.</text>
</comment>
<dbReference type="PANTHER" id="PTHR33910:SF1">
    <property type="entry name" value="PROTEIN TRANSLOCASE SUBUNIT SECE"/>
    <property type="match status" value="1"/>
</dbReference>
<evidence type="ECO:0000256" key="6">
    <source>
        <dbReference type="ARBA" id="ARBA00022989"/>
    </source>
</evidence>
<dbReference type="RefSeq" id="WP_021800141.1">
    <property type="nucleotide sequence ID" value="NZ_CP059378.1"/>
</dbReference>
<organism evidence="10 11">
    <name type="scientific">Clostridium intestinale</name>
    <dbReference type="NCBI Taxonomy" id="36845"/>
    <lineage>
        <taxon>Bacteria</taxon>
        <taxon>Bacillati</taxon>
        <taxon>Bacillota</taxon>
        <taxon>Clostridia</taxon>
        <taxon>Eubacteriales</taxon>
        <taxon>Clostridiaceae</taxon>
        <taxon>Clostridium</taxon>
    </lineage>
</organism>
<sequence>MAVNGKVKKESAPKREAGIVKFFREVKGEVNRITWPNKNEAKKALIATIAFTLAYVVLVGGLDLVFKNLFEFILKLK</sequence>